<dbReference type="AlphaFoldDB" id="A0A2S6HBM5"/>
<reference evidence="2 3" key="1">
    <citation type="submission" date="2018-02" db="EMBL/GenBank/DDBJ databases">
        <title>Subsurface microbial communities from deep shales in Ohio and West Virginia, USA.</title>
        <authorList>
            <person name="Wrighton K."/>
        </authorList>
    </citation>
    <scope>NUCLEOTIDE SEQUENCE [LARGE SCALE GENOMIC DNA]</scope>
    <source>
        <strain evidence="2 3">OWC-DMM</strain>
    </source>
</reference>
<evidence type="ECO:0000313" key="2">
    <source>
        <dbReference type="EMBL" id="PPK74793.1"/>
    </source>
</evidence>
<evidence type="ECO:0000313" key="3">
    <source>
        <dbReference type="Proteomes" id="UP000240010"/>
    </source>
</evidence>
<dbReference type="EMBL" id="PTIZ01000007">
    <property type="protein sequence ID" value="PPK74793.1"/>
    <property type="molecule type" value="Genomic_DNA"/>
</dbReference>
<evidence type="ECO:0000256" key="1">
    <source>
        <dbReference type="SAM" id="Phobius"/>
    </source>
</evidence>
<dbReference type="RefSeq" id="WP_104429338.1">
    <property type="nucleotide sequence ID" value="NZ_PTIZ01000007.1"/>
</dbReference>
<sequence>MFGETTGAVRVVLRLEGLCVLIAASVAYSKFGLGWGTFALFFLTPDISFLGYLAGPKVGAVSYNLAHSYIGAVACLAAGVVFPALTILCIGLIWCAHVGFDRALGYGLKYPDGFGFTHLGRIGRFPAIMSSTEVNQDSVR</sequence>
<comment type="caution">
    <text evidence="2">The sequence shown here is derived from an EMBL/GenBank/DDBJ whole genome shotgun (WGS) entry which is preliminary data.</text>
</comment>
<organism evidence="2 3">
    <name type="scientific">Methylobacter tundripaludum</name>
    <dbReference type="NCBI Taxonomy" id="173365"/>
    <lineage>
        <taxon>Bacteria</taxon>
        <taxon>Pseudomonadati</taxon>
        <taxon>Pseudomonadota</taxon>
        <taxon>Gammaproteobacteria</taxon>
        <taxon>Methylococcales</taxon>
        <taxon>Methylococcaceae</taxon>
        <taxon>Methylobacter</taxon>
    </lineage>
</organism>
<keyword evidence="1" id="KW-0812">Transmembrane</keyword>
<feature type="transmembrane region" description="Helical" evidence="1">
    <location>
        <begin position="66"/>
        <end position="94"/>
    </location>
</feature>
<name>A0A2S6HBM5_9GAMM</name>
<gene>
    <name evidence="2" type="ORF">B0F87_10736</name>
</gene>
<dbReference type="Proteomes" id="UP000240010">
    <property type="component" value="Unassembled WGS sequence"/>
</dbReference>
<keyword evidence="1" id="KW-1133">Transmembrane helix</keyword>
<keyword evidence="1" id="KW-0472">Membrane</keyword>
<dbReference type="InterPro" id="IPR025356">
    <property type="entry name" value="DUF4260"/>
</dbReference>
<feature type="transmembrane region" description="Helical" evidence="1">
    <location>
        <begin position="35"/>
        <end position="54"/>
    </location>
</feature>
<dbReference type="Pfam" id="PF14079">
    <property type="entry name" value="DUF4260"/>
    <property type="match status" value="1"/>
</dbReference>
<proteinExistence type="predicted"/>
<accession>A0A2S6HBM5</accession>
<protein>
    <submittedName>
        <fullName evidence="2">Uncharacterized protein DUF4260</fullName>
    </submittedName>
</protein>